<dbReference type="InterPro" id="IPR029058">
    <property type="entry name" value="AB_hydrolase_fold"/>
</dbReference>
<reference evidence="1 2" key="1">
    <citation type="submission" date="2020-10" db="EMBL/GenBank/DDBJ databases">
        <title>Connecting structure to function with the recovery of over 1000 high-quality activated sludge metagenome-assembled genomes encoding full-length rRNA genes using long-read sequencing.</title>
        <authorList>
            <person name="Singleton C.M."/>
            <person name="Petriglieri F."/>
            <person name="Kristensen J.M."/>
            <person name="Kirkegaard R.H."/>
            <person name="Michaelsen T.Y."/>
            <person name="Andersen M.H."/>
            <person name="Karst S.M."/>
            <person name="Dueholm M.S."/>
            <person name="Nielsen P.H."/>
            <person name="Albertsen M."/>
        </authorList>
    </citation>
    <scope>NUCLEOTIDE SEQUENCE [LARGE SCALE GENOMIC DNA]</scope>
    <source>
        <strain evidence="1">Ribe_18-Q3-R11-54_MAXAC.273</strain>
    </source>
</reference>
<dbReference type="AlphaFoldDB" id="A0A9D7SXC1"/>
<comment type="caution">
    <text evidence="1">The sequence shown here is derived from an EMBL/GenBank/DDBJ whole genome shotgun (WGS) entry which is preliminary data.</text>
</comment>
<dbReference type="SUPFAM" id="SSF53474">
    <property type="entry name" value="alpha/beta-Hydrolases"/>
    <property type="match status" value="1"/>
</dbReference>
<dbReference type="EMBL" id="JADKGY010000024">
    <property type="protein sequence ID" value="MBK9983708.1"/>
    <property type="molecule type" value="Genomic_DNA"/>
</dbReference>
<protein>
    <submittedName>
        <fullName evidence="1">Uncharacterized protein</fullName>
    </submittedName>
</protein>
<dbReference type="Proteomes" id="UP000808337">
    <property type="component" value="Unassembled WGS sequence"/>
</dbReference>
<proteinExistence type="predicted"/>
<evidence type="ECO:0000313" key="1">
    <source>
        <dbReference type="EMBL" id="MBK9983708.1"/>
    </source>
</evidence>
<evidence type="ECO:0000313" key="2">
    <source>
        <dbReference type="Proteomes" id="UP000808337"/>
    </source>
</evidence>
<sequence length="77" mass="8765">MANRLTQGNAEINGLIWTDLQRINYDCTEKLKSFDRPVLIIQGKQDIIDADTGERAHKVLKNSKICPHGSLRTLWMA</sequence>
<name>A0A9D7SXC1_9BACT</name>
<gene>
    <name evidence="1" type="ORF">IPP15_15235</name>
</gene>
<organism evidence="1 2">
    <name type="scientific">Candidatus Opimibacter skivensis</name>
    <dbReference type="NCBI Taxonomy" id="2982028"/>
    <lineage>
        <taxon>Bacteria</taxon>
        <taxon>Pseudomonadati</taxon>
        <taxon>Bacteroidota</taxon>
        <taxon>Saprospiria</taxon>
        <taxon>Saprospirales</taxon>
        <taxon>Saprospiraceae</taxon>
        <taxon>Candidatus Opimibacter</taxon>
    </lineage>
</organism>
<accession>A0A9D7SXC1</accession>